<accession>A0A8S4SPS6</accession>
<dbReference type="PANTHER" id="PTHR31296:SF1">
    <property type="entry name" value="MITOCHONDRIAL PROTEIN C2ORF69"/>
    <property type="match status" value="1"/>
</dbReference>
<dbReference type="PANTHER" id="PTHR31296">
    <property type="entry name" value="UPF0565 PROTEIN C2ORF69"/>
    <property type="match status" value="1"/>
</dbReference>
<name>A0A8S4SPS6_9NEOP</name>
<dbReference type="EMBL" id="CAKXAJ010026541">
    <property type="protein sequence ID" value="CAH2269765.1"/>
    <property type="molecule type" value="Genomic_DNA"/>
</dbReference>
<sequence length="212" mass="24374">MLPLRLRRVGGHDGRANDVLFHPPARPPPASAPPHPQAVVFFGGDVQDYPEVMQAHRDNRHYVKWNLESTARMLAHDFPTQFILVVKPASDSDPLWWRDKLALDECSLTLVGFSKGCVVLNQLIYEFHYTKTLTPGDAHMMSTHKTSYANFGARWRCVYCRNMFLYHQVHRYLHSQSDAPHSLHMHFDVLANFKRVQDSTPHSMPDSSDEEP</sequence>
<organism evidence="2 3">
    <name type="scientific">Pararge aegeria aegeria</name>
    <dbReference type="NCBI Taxonomy" id="348720"/>
    <lineage>
        <taxon>Eukaryota</taxon>
        <taxon>Metazoa</taxon>
        <taxon>Ecdysozoa</taxon>
        <taxon>Arthropoda</taxon>
        <taxon>Hexapoda</taxon>
        <taxon>Insecta</taxon>
        <taxon>Pterygota</taxon>
        <taxon>Neoptera</taxon>
        <taxon>Endopterygota</taxon>
        <taxon>Lepidoptera</taxon>
        <taxon>Glossata</taxon>
        <taxon>Ditrysia</taxon>
        <taxon>Papilionoidea</taxon>
        <taxon>Nymphalidae</taxon>
        <taxon>Satyrinae</taxon>
        <taxon>Satyrini</taxon>
        <taxon>Parargina</taxon>
        <taxon>Pararge</taxon>
    </lineage>
</organism>
<feature type="region of interest" description="Disordered" evidence="1">
    <location>
        <begin position="15"/>
        <end position="34"/>
    </location>
</feature>
<dbReference type="Pfam" id="PF10561">
    <property type="entry name" value="C2orf69"/>
    <property type="match status" value="2"/>
</dbReference>
<proteinExistence type="predicted"/>
<dbReference type="InterPro" id="IPR018881">
    <property type="entry name" value="C2orf69_mit"/>
</dbReference>
<comment type="caution">
    <text evidence="2">The sequence shown here is derived from an EMBL/GenBank/DDBJ whole genome shotgun (WGS) entry which is preliminary data.</text>
</comment>
<keyword evidence="3" id="KW-1185">Reference proteome</keyword>
<gene>
    <name evidence="2" type="primary">jg18963</name>
    <name evidence="2" type="ORF">PAEG_LOCUS27822</name>
</gene>
<dbReference type="Proteomes" id="UP000838756">
    <property type="component" value="Unassembled WGS sequence"/>
</dbReference>
<evidence type="ECO:0000313" key="3">
    <source>
        <dbReference type="Proteomes" id="UP000838756"/>
    </source>
</evidence>
<evidence type="ECO:0000256" key="1">
    <source>
        <dbReference type="SAM" id="MobiDB-lite"/>
    </source>
</evidence>
<evidence type="ECO:0000313" key="2">
    <source>
        <dbReference type="EMBL" id="CAH2269765.1"/>
    </source>
</evidence>
<reference evidence="2" key="1">
    <citation type="submission" date="2022-03" db="EMBL/GenBank/DDBJ databases">
        <authorList>
            <person name="Lindestad O."/>
        </authorList>
    </citation>
    <scope>NUCLEOTIDE SEQUENCE</scope>
</reference>
<dbReference type="AlphaFoldDB" id="A0A8S4SPS6"/>
<feature type="compositionally biased region" description="Pro residues" evidence="1">
    <location>
        <begin position="24"/>
        <end position="34"/>
    </location>
</feature>
<protein>
    <submittedName>
        <fullName evidence="2">Jg18963 protein</fullName>
    </submittedName>
</protein>
<dbReference type="OrthoDB" id="419333at2759"/>
<dbReference type="GO" id="GO:0005739">
    <property type="term" value="C:mitochondrion"/>
    <property type="evidence" value="ECO:0007669"/>
    <property type="project" value="TreeGrafter"/>
</dbReference>